<keyword evidence="1" id="KW-0175">Coiled coil</keyword>
<sequence>MTAFCCPQCGATTAAKEESDPITVASPWTLVRCHELAKTNEPPNAAELDFMRPLLSKIAARLTRLDSEMTQLKDQLQRLEAERRKLAEYHAQHAPVASPLRRVPPEILSEIFSWSLPAIDEVKWDASALKQSPWVLTRVSSLWRRTAISIPSLWSSINWSDYASPPPPLPMIQAQVDRARMLRISFSAHESKEKATQVKVFEFLSQHSARWVDLDLQMTAALVPHLAALRGRLPSLQRLWLQWDTEESEAAVDSMDCFQTASSLVGSTPNHASYPSLSPLIDSPHIVSVGHGSATIVSLNWLQTLLKQRL</sequence>
<evidence type="ECO:0000313" key="3">
    <source>
        <dbReference type="Proteomes" id="UP001221142"/>
    </source>
</evidence>
<name>A0AAD7FGX9_9AGAR</name>
<evidence type="ECO:0000256" key="1">
    <source>
        <dbReference type="SAM" id="Coils"/>
    </source>
</evidence>
<organism evidence="2 3">
    <name type="scientific">Roridomyces roridus</name>
    <dbReference type="NCBI Taxonomy" id="1738132"/>
    <lineage>
        <taxon>Eukaryota</taxon>
        <taxon>Fungi</taxon>
        <taxon>Dikarya</taxon>
        <taxon>Basidiomycota</taxon>
        <taxon>Agaricomycotina</taxon>
        <taxon>Agaricomycetes</taxon>
        <taxon>Agaricomycetidae</taxon>
        <taxon>Agaricales</taxon>
        <taxon>Marasmiineae</taxon>
        <taxon>Mycenaceae</taxon>
        <taxon>Roridomyces</taxon>
    </lineage>
</organism>
<gene>
    <name evidence="2" type="ORF">FB45DRAFT_111411</name>
</gene>
<evidence type="ECO:0008006" key="4">
    <source>
        <dbReference type="Google" id="ProtNLM"/>
    </source>
</evidence>
<protein>
    <recommendedName>
        <fullName evidence="4">F-box domain-containing protein</fullName>
    </recommendedName>
</protein>
<evidence type="ECO:0000313" key="2">
    <source>
        <dbReference type="EMBL" id="KAJ7623625.1"/>
    </source>
</evidence>
<dbReference type="AlphaFoldDB" id="A0AAD7FGX9"/>
<reference evidence="2" key="1">
    <citation type="submission" date="2023-03" db="EMBL/GenBank/DDBJ databases">
        <title>Massive genome expansion in bonnet fungi (Mycena s.s.) driven by repeated elements and novel gene families across ecological guilds.</title>
        <authorList>
            <consortium name="Lawrence Berkeley National Laboratory"/>
            <person name="Harder C.B."/>
            <person name="Miyauchi S."/>
            <person name="Viragh M."/>
            <person name="Kuo A."/>
            <person name="Thoen E."/>
            <person name="Andreopoulos B."/>
            <person name="Lu D."/>
            <person name="Skrede I."/>
            <person name="Drula E."/>
            <person name="Henrissat B."/>
            <person name="Morin E."/>
            <person name="Kohler A."/>
            <person name="Barry K."/>
            <person name="LaButti K."/>
            <person name="Morin E."/>
            <person name="Salamov A."/>
            <person name="Lipzen A."/>
            <person name="Mereny Z."/>
            <person name="Hegedus B."/>
            <person name="Baldrian P."/>
            <person name="Stursova M."/>
            <person name="Weitz H."/>
            <person name="Taylor A."/>
            <person name="Grigoriev I.V."/>
            <person name="Nagy L.G."/>
            <person name="Martin F."/>
            <person name="Kauserud H."/>
        </authorList>
    </citation>
    <scope>NUCLEOTIDE SEQUENCE</scope>
    <source>
        <strain evidence="2">9284</strain>
    </source>
</reference>
<dbReference type="EMBL" id="JARKIF010000014">
    <property type="protein sequence ID" value="KAJ7623625.1"/>
    <property type="molecule type" value="Genomic_DNA"/>
</dbReference>
<keyword evidence="3" id="KW-1185">Reference proteome</keyword>
<feature type="coiled-coil region" evidence="1">
    <location>
        <begin position="55"/>
        <end position="92"/>
    </location>
</feature>
<proteinExistence type="predicted"/>
<accession>A0AAD7FGX9</accession>
<comment type="caution">
    <text evidence="2">The sequence shown here is derived from an EMBL/GenBank/DDBJ whole genome shotgun (WGS) entry which is preliminary data.</text>
</comment>
<dbReference type="Proteomes" id="UP001221142">
    <property type="component" value="Unassembled WGS sequence"/>
</dbReference>